<organism evidence="1 2">
    <name type="scientific">Sulfobacillus harzensis</name>
    <dbReference type="NCBI Taxonomy" id="2729629"/>
    <lineage>
        <taxon>Bacteria</taxon>
        <taxon>Bacillati</taxon>
        <taxon>Bacillota</taxon>
        <taxon>Clostridia</taxon>
        <taxon>Eubacteriales</taxon>
        <taxon>Clostridiales Family XVII. Incertae Sedis</taxon>
        <taxon>Sulfobacillus</taxon>
    </lineage>
</organism>
<dbReference type="SUPFAM" id="SSF52540">
    <property type="entry name" value="P-loop containing nucleoside triphosphate hydrolases"/>
    <property type="match status" value="1"/>
</dbReference>
<dbReference type="Proteomes" id="UP000533476">
    <property type="component" value="Unassembled WGS sequence"/>
</dbReference>
<dbReference type="Gene3D" id="3.40.50.300">
    <property type="entry name" value="P-loop containing nucleotide triphosphate hydrolases"/>
    <property type="match status" value="1"/>
</dbReference>
<dbReference type="EMBL" id="JABBVZ010000109">
    <property type="protein sequence ID" value="NMP24416.1"/>
    <property type="molecule type" value="Genomic_DNA"/>
</dbReference>
<gene>
    <name evidence="1" type="ORF">HIJ39_19010</name>
</gene>
<protein>
    <submittedName>
        <fullName evidence="1">AAA family ATPase</fullName>
    </submittedName>
</protein>
<dbReference type="AlphaFoldDB" id="A0A7Y0L7Y2"/>
<keyword evidence="2" id="KW-1185">Reference proteome</keyword>
<evidence type="ECO:0000313" key="1">
    <source>
        <dbReference type="EMBL" id="NMP24416.1"/>
    </source>
</evidence>
<proteinExistence type="predicted"/>
<dbReference type="InterPro" id="IPR027417">
    <property type="entry name" value="P-loop_NTPase"/>
</dbReference>
<comment type="caution">
    <text evidence="1">The sequence shown here is derived from an EMBL/GenBank/DDBJ whole genome shotgun (WGS) entry which is preliminary data.</text>
</comment>
<evidence type="ECO:0000313" key="2">
    <source>
        <dbReference type="Proteomes" id="UP000533476"/>
    </source>
</evidence>
<reference evidence="1 2" key="1">
    <citation type="submission" date="2020-04" db="EMBL/GenBank/DDBJ databases">
        <authorList>
            <person name="Zhang R."/>
            <person name="Schippers A."/>
        </authorList>
    </citation>
    <scope>NUCLEOTIDE SEQUENCE [LARGE SCALE GENOMIC DNA]</scope>
    <source>
        <strain evidence="1 2">DSM 109850</strain>
    </source>
</reference>
<sequence>MRPILLAGPAGSGKDTAARMLAGKFGVAIHHLADPIIATLDTPAWQDTMNRLIGEGVDPGTVRRRAKQIVGDAFRTMDIDALVNALVARAESDAPAVVVPDVRLWSEWTRFRTLWPEALLVYCQTPDAIRMQRLRERDGAVLGEDAGQHRTEQEVRLLREFADLVWDNGGPASETWPRLREWVAEHTA</sequence>
<name>A0A7Y0L7Y2_9FIRM</name>
<dbReference type="RefSeq" id="WP_169102517.1">
    <property type="nucleotide sequence ID" value="NZ_JABBVZ010000109.1"/>
</dbReference>
<accession>A0A7Y0L7Y2</accession>
<dbReference type="Pfam" id="PF13671">
    <property type="entry name" value="AAA_33"/>
    <property type="match status" value="1"/>
</dbReference>